<dbReference type="GO" id="GO:0022857">
    <property type="term" value="F:transmembrane transporter activity"/>
    <property type="evidence" value="ECO:0007669"/>
    <property type="project" value="InterPro"/>
</dbReference>
<dbReference type="STRING" id="1246995.AFR_17155"/>
<keyword evidence="8" id="KW-1185">Reference proteome</keyword>
<comment type="subcellular location">
    <subcellularLocation>
        <location evidence="1">Cell membrane</location>
        <topology evidence="1">Multi-pass membrane protein</topology>
    </subcellularLocation>
</comment>
<dbReference type="HOGENOM" id="CLU_028880_0_2_11"/>
<feature type="transmembrane region" description="Helical" evidence="6">
    <location>
        <begin position="311"/>
        <end position="331"/>
    </location>
</feature>
<dbReference type="PANTHER" id="PTHR32196">
    <property type="entry name" value="ABC TRANSPORTER PERMEASE PROTEIN YPHD-RELATED-RELATED"/>
    <property type="match status" value="1"/>
</dbReference>
<feature type="transmembrane region" description="Helical" evidence="6">
    <location>
        <begin position="230"/>
        <end position="250"/>
    </location>
</feature>
<dbReference type="EMBL" id="CP006272">
    <property type="protein sequence ID" value="AGZ41709.1"/>
    <property type="molecule type" value="Genomic_DNA"/>
</dbReference>
<sequence length="337" mass="34613">MTSTPTREPDAAVLELEEDRGGFLRGLATSQITGPLAALVLAVVVFALTTSTFFNADNLSLIATQSVVVGTLALGQTLIILTAGIDLANGAIMVLGAVVIGKLATDGNALWALVVGALVCVAFGLLNGALISSFSLPPFIVTLGVLSVLSAVARLYTDSQSYPIDSDLLTILNQGPTVGGVTITYGVFLWVALTALLGYALTQTAWGVRVYAVGDNKRAAALTGIKVKRVLLSVYITAAVIYAFAAWQALGRTPTADPSGYSTANLDSITAVVIGGTSLFGGRGGVVGTFIGALIVTVLANGLTQAGIDSLYQQVATGVLVVIAVAVDHFVRTRQTR</sequence>
<feature type="transmembrane region" description="Helical" evidence="6">
    <location>
        <begin position="262"/>
        <end position="280"/>
    </location>
</feature>
<evidence type="ECO:0000256" key="1">
    <source>
        <dbReference type="ARBA" id="ARBA00004651"/>
    </source>
</evidence>
<feature type="transmembrane region" description="Helical" evidence="6">
    <location>
        <begin position="138"/>
        <end position="157"/>
    </location>
</feature>
<feature type="transmembrane region" description="Helical" evidence="6">
    <location>
        <begin position="60"/>
        <end position="80"/>
    </location>
</feature>
<feature type="transmembrane region" description="Helical" evidence="6">
    <location>
        <begin position="32"/>
        <end position="54"/>
    </location>
</feature>
<keyword evidence="3 6" id="KW-0812">Transmembrane</keyword>
<dbReference type="PATRIC" id="fig|1246995.3.peg.3480"/>
<evidence type="ECO:0000256" key="5">
    <source>
        <dbReference type="ARBA" id="ARBA00023136"/>
    </source>
</evidence>
<dbReference type="RefSeq" id="WP_023361893.1">
    <property type="nucleotide sequence ID" value="NC_022657.1"/>
</dbReference>
<dbReference type="GO" id="GO:0005886">
    <property type="term" value="C:plasma membrane"/>
    <property type="evidence" value="ECO:0007669"/>
    <property type="project" value="UniProtKB-SubCell"/>
</dbReference>
<dbReference type="PANTHER" id="PTHR32196:SF72">
    <property type="entry name" value="RIBOSE IMPORT PERMEASE PROTEIN RBSC"/>
    <property type="match status" value="1"/>
</dbReference>
<reference evidence="7 8" key="1">
    <citation type="journal article" date="2014" name="J. Biotechnol.">
        <title>Complete genome sequence of the actinobacterium Actinoplanes friuliensis HAG 010964, producer of the lipopeptide antibiotic friulimycin.</title>
        <authorList>
            <person name="Ruckert C."/>
            <person name="Szczepanowski R."/>
            <person name="Albersmeier A."/>
            <person name="Goesmann A."/>
            <person name="Fischer N."/>
            <person name="Steinkamper A."/>
            <person name="Puhler A."/>
            <person name="Biener R."/>
            <person name="Schwartz D."/>
            <person name="Kalinowski J."/>
        </authorList>
    </citation>
    <scope>NUCLEOTIDE SEQUENCE [LARGE SCALE GENOMIC DNA]</scope>
    <source>
        <strain evidence="7 8">DSM 7358</strain>
    </source>
</reference>
<keyword evidence="4 6" id="KW-1133">Transmembrane helix</keyword>
<dbReference type="KEGG" id="afs:AFR_17155"/>
<proteinExistence type="predicted"/>
<accession>U5VXV6</accession>
<evidence type="ECO:0000256" key="3">
    <source>
        <dbReference type="ARBA" id="ARBA00022692"/>
    </source>
</evidence>
<dbReference type="CDD" id="cd06579">
    <property type="entry name" value="TM_PBP1_transp_AraH_like"/>
    <property type="match status" value="1"/>
</dbReference>
<feature type="transmembrane region" description="Helical" evidence="6">
    <location>
        <begin position="177"/>
        <end position="201"/>
    </location>
</feature>
<evidence type="ECO:0000313" key="7">
    <source>
        <dbReference type="EMBL" id="AGZ41709.1"/>
    </source>
</evidence>
<keyword evidence="2" id="KW-1003">Cell membrane</keyword>
<dbReference type="OrthoDB" id="9808136at2"/>
<evidence type="ECO:0000256" key="6">
    <source>
        <dbReference type="SAM" id="Phobius"/>
    </source>
</evidence>
<gene>
    <name evidence="7" type="ORF">AFR_17155</name>
</gene>
<dbReference type="InterPro" id="IPR001851">
    <property type="entry name" value="ABC_transp_permease"/>
</dbReference>
<dbReference type="eggNOG" id="COG1172">
    <property type="taxonomic scope" value="Bacteria"/>
</dbReference>
<evidence type="ECO:0000256" key="4">
    <source>
        <dbReference type="ARBA" id="ARBA00022989"/>
    </source>
</evidence>
<keyword evidence="5 6" id="KW-0472">Membrane</keyword>
<evidence type="ECO:0000256" key="2">
    <source>
        <dbReference type="ARBA" id="ARBA00022475"/>
    </source>
</evidence>
<dbReference type="AlphaFoldDB" id="U5VXV6"/>
<protein>
    <submittedName>
        <fullName evidence="7">Sugar ABC transporter permease</fullName>
    </submittedName>
</protein>
<name>U5VXV6_9ACTN</name>
<dbReference type="Pfam" id="PF02653">
    <property type="entry name" value="BPD_transp_2"/>
    <property type="match status" value="1"/>
</dbReference>
<evidence type="ECO:0000313" key="8">
    <source>
        <dbReference type="Proteomes" id="UP000017746"/>
    </source>
</evidence>
<feature type="transmembrane region" description="Helical" evidence="6">
    <location>
        <begin position="110"/>
        <end position="131"/>
    </location>
</feature>
<feature type="transmembrane region" description="Helical" evidence="6">
    <location>
        <begin position="287"/>
        <end position="305"/>
    </location>
</feature>
<organism evidence="7 8">
    <name type="scientific">Actinoplanes friuliensis DSM 7358</name>
    <dbReference type="NCBI Taxonomy" id="1246995"/>
    <lineage>
        <taxon>Bacteria</taxon>
        <taxon>Bacillati</taxon>
        <taxon>Actinomycetota</taxon>
        <taxon>Actinomycetes</taxon>
        <taxon>Micromonosporales</taxon>
        <taxon>Micromonosporaceae</taxon>
        <taxon>Actinoplanes</taxon>
    </lineage>
</organism>
<dbReference type="Proteomes" id="UP000017746">
    <property type="component" value="Chromosome"/>
</dbReference>